<organism evidence="16 17">
    <name type="scientific">Orenia metallireducens</name>
    <dbReference type="NCBI Taxonomy" id="1413210"/>
    <lineage>
        <taxon>Bacteria</taxon>
        <taxon>Bacillati</taxon>
        <taxon>Bacillota</taxon>
        <taxon>Clostridia</taxon>
        <taxon>Halanaerobiales</taxon>
        <taxon>Halobacteroidaceae</taxon>
        <taxon>Orenia</taxon>
    </lineage>
</organism>
<evidence type="ECO:0000256" key="2">
    <source>
        <dbReference type="ARBA" id="ARBA00002790"/>
    </source>
</evidence>
<dbReference type="InterPro" id="IPR024036">
    <property type="entry name" value="tRNA-dHydroUridine_Synthase_C"/>
</dbReference>
<evidence type="ECO:0000313" key="16">
    <source>
        <dbReference type="EMBL" id="SNY16905.1"/>
    </source>
</evidence>
<evidence type="ECO:0000256" key="7">
    <source>
        <dbReference type="ARBA" id="ARBA00022857"/>
    </source>
</evidence>
<dbReference type="PANTHER" id="PTHR45846">
    <property type="entry name" value="TRNA-DIHYDROURIDINE(47) SYNTHASE [NAD(P)(+)]-LIKE"/>
    <property type="match status" value="1"/>
</dbReference>
<evidence type="ECO:0000256" key="11">
    <source>
        <dbReference type="ARBA" id="ARBA00048802"/>
    </source>
</evidence>
<dbReference type="PROSITE" id="PS01136">
    <property type="entry name" value="UPF0034"/>
    <property type="match status" value="1"/>
</dbReference>
<keyword evidence="17" id="KW-1185">Reference proteome</keyword>
<gene>
    <name evidence="16" type="ORF">SAMN06265827_1047</name>
</gene>
<name>A0A285G065_9FIRM</name>
<dbReference type="InterPro" id="IPR013785">
    <property type="entry name" value="Aldolase_TIM"/>
</dbReference>
<dbReference type="GO" id="GO:0050660">
    <property type="term" value="F:flavin adenine dinucleotide binding"/>
    <property type="evidence" value="ECO:0007669"/>
    <property type="project" value="InterPro"/>
</dbReference>
<feature type="binding site" evidence="14">
    <location>
        <position position="171"/>
    </location>
    <ligand>
        <name>FMN</name>
        <dbReference type="ChEBI" id="CHEBI:58210"/>
    </ligand>
</feature>
<proteinExistence type="inferred from homology"/>
<comment type="catalytic activity">
    <reaction evidence="11">
        <text>a 5,6-dihydrouridine in tRNA + NAD(+) = a uridine in tRNA + NADH + H(+)</text>
        <dbReference type="Rhea" id="RHEA:54452"/>
        <dbReference type="Rhea" id="RHEA-COMP:13339"/>
        <dbReference type="Rhea" id="RHEA-COMP:13887"/>
        <dbReference type="ChEBI" id="CHEBI:15378"/>
        <dbReference type="ChEBI" id="CHEBI:57540"/>
        <dbReference type="ChEBI" id="CHEBI:57945"/>
        <dbReference type="ChEBI" id="CHEBI:65315"/>
        <dbReference type="ChEBI" id="CHEBI:74443"/>
    </reaction>
</comment>
<comment type="similarity">
    <text evidence="12">Belongs to the dus family.</text>
</comment>
<evidence type="ECO:0000256" key="9">
    <source>
        <dbReference type="ARBA" id="ARBA00023002"/>
    </source>
</evidence>
<comment type="function">
    <text evidence="2 12">Catalyzes the synthesis of 5,6-dihydrouridine (D), a modified base found in the D-loop of most tRNAs, via the reduction of the C5-C6 double bond in target uridines.</text>
</comment>
<dbReference type="GO" id="GO:0000049">
    <property type="term" value="F:tRNA binding"/>
    <property type="evidence" value="ECO:0007669"/>
    <property type="project" value="UniProtKB-KW"/>
</dbReference>
<feature type="binding site" evidence="14">
    <location>
        <begin position="17"/>
        <end position="19"/>
    </location>
    <ligand>
        <name>FMN</name>
        <dbReference type="ChEBI" id="CHEBI:58210"/>
    </ligand>
</feature>
<comment type="cofactor">
    <cofactor evidence="1 12 14">
        <name>FMN</name>
        <dbReference type="ChEBI" id="CHEBI:58210"/>
    </cofactor>
</comment>
<evidence type="ECO:0000256" key="3">
    <source>
        <dbReference type="ARBA" id="ARBA00022555"/>
    </source>
</evidence>
<dbReference type="SUPFAM" id="SSF51395">
    <property type="entry name" value="FMN-linked oxidoreductases"/>
    <property type="match status" value="1"/>
</dbReference>
<evidence type="ECO:0000256" key="1">
    <source>
        <dbReference type="ARBA" id="ARBA00001917"/>
    </source>
</evidence>
<dbReference type="Pfam" id="PF01207">
    <property type="entry name" value="Dus"/>
    <property type="match status" value="1"/>
</dbReference>
<evidence type="ECO:0000256" key="6">
    <source>
        <dbReference type="ARBA" id="ARBA00022694"/>
    </source>
</evidence>
<feature type="binding site" evidence="14">
    <location>
        <position position="71"/>
    </location>
    <ligand>
        <name>FMN</name>
        <dbReference type="ChEBI" id="CHEBI:58210"/>
    </ligand>
</feature>
<keyword evidence="4 12" id="KW-0285">Flavoprotein</keyword>
<keyword evidence="9 12" id="KW-0560">Oxidoreductase</keyword>
<dbReference type="NCBIfam" id="TIGR00737">
    <property type="entry name" value="nifR3_yhdG"/>
    <property type="match status" value="1"/>
</dbReference>
<keyword evidence="5 12" id="KW-0288">FMN</keyword>
<dbReference type="GO" id="GO:0017150">
    <property type="term" value="F:tRNA dihydrouridine synthase activity"/>
    <property type="evidence" value="ECO:0007669"/>
    <property type="project" value="InterPro"/>
</dbReference>
<keyword evidence="6 12" id="KW-0819">tRNA processing</keyword>
<dbReference type="EMBL" id="OBDZ01000004">
    <property type="protein sequence ID" value="SNY16905.1"/>
    <property type="molecule type" value="Genomic_DNA"/>
</dbReference>
<dbReference type="CDD" id="cd02801">
    <property type="entry name" value="DUS_like_FMN"/>
    <property type="match status" value="1"/>
</dbReference>
<sequence>MLKIGDVEIDNPVILAPMAGVTDLPYRKLVKGMGCGLVCTEMVSANGLVYENQRTEKLLEVALEERPVSLQVFGNDPEVMAQAAKKVEEESNPEIIDLNVGCPTPKIVKNGYGSALMKEPKLLGEIVKSMVEAVSRPVTVKIRTGWDQDSINAVEVAQIAEENGAEAIAVHGRTRNQFYSGKADWEIIAQVKEAVTIPVIGNGDIFKPEDALKMIKQTKCDGVMIGRGAQGNPWIFKRTSHYLKTGKLLAPPSPVEKLETAIIHLENLVDYKGEYVAVREMRKHASWYIKGLQNCTTIKDLLNQAESVDVMNKILRDYQAELS</sequence>
<keyword evidence="3" id="KW-0820">tRNA-binding</keyword>
<evidence type="ECO:0000256" key="4">
    <source>
        <dbReference type="ARBA" id="ARBA00022630"/>
    </source>
</evidence>
<dbReference type="InterPro" id="IPR004652">
    <property type="entry name" value="DusB-like"/>
</dbReference>
<keyword evidence="7" id="KW-0521">NADP</keyword>
<evidence type="ECO:0000313" key="17">
    <source>
        <dbReference type="Proteomes" id="UP000219573"/>
    </source>
</evidence>
<evidence type="ECO:0000256" key="13">
    <source>
        <dbReference type="PIRSR" id="PIRSR006621-1"/>
    </source>
</evidence>
<keyword evidence="8" id="KW-0694">RNA-binding</keyword>
<dbReference type="InterPro" id="IPR001269">
    <property type="entry name" value="DUS_fam"/>
</dbReference>
<dbReference type="STRING" id="1413210.U472_01400"/>
<dbReference type="AlphaFoldDB" id="A0A285G065"/>
<dbReference type="Gene3D" id="1.10.1200.80">
    <property type="entry name" value="Putative flavin oxidoreducatase, domain 2"/>
    <property type="match status" value="1"/>
</dbReference>
<dbReference type="InterPro" id="IPR035587">
    <property type="entry name" value="DUS-like_FMN-bd"/>
</dbReference>
<dbReference type="Gene3D" id="3.20.20.70">
    <property type="entry name" value="Aldolase class I"/>
    <property type="match status" value="1"/>
</dbReference>
<evidence type="ECO:0000256" key="10">
    <source>
        <dbReference type="ARBA" id="ARBA00048205"/>
    </source>
</evidence>
<feature type="binding site" evidence="14">
    <location>
        <position position="141"/>
    </location>
    <ligand>
        <name>FMN</name>
        <dbReference type="ChEBI" id="CHEBI:58210"/>
    </ligand>
</feature>
<feature type="domain" description="DUS-like FMN-binding" evidence="15">
    <location>
        <begin position="14"/>
        <end position="315"/>
    </location>
</feature>
<feature type="active site" description="Proton donor" evidence="13">
    <location>
        <position position="102"/>
    </location>
</feature>
<dbReference type="InterPro" id="IPR018517">
    <property type="entry name" value="tRNA_hU_synthase_CS"/>
</dbReference>
<evidence type="ECO:0000256" key="8">
    <source>
        <dbReference type="ARBA" id="ARBA00022884"/>
    </source>
</evidence>
<dbReference type="EC" id="1.3.1.-" evidence="12"/>
<dbReference type="PIRSF" id="PIRSF006621">
    <property type="entry name" value="Dus"/>
    <property type="match status" value="1"/>
</dbReference>
<comment type="catalytic activity">
    <reaction evidence="10">
        <text>a 5,6-dihydrouridine in tRNA + NADP(+) = a uridine in tRNA + NADPH + H(+)</text>
        <dbReference type="Rhea" id="RHEA:23624"/>
        <dbReference type="Rhea" id="RHEA-COMP:13339"/>
        <dbReference type="Rhea" id="RHEA-COMP:13887"/>
        <dbReference type="ChEBI" id="CHEBI:15378"/>
        <dbReference type="ChEBI" id="CHEBI:57783"/>
        <dbReference type="ChEBI" id="CHEBI:58349"/>
        <dbReference type="ChEBI" id="CHEBI:65315"/>
        <dbReference type="ChEBI" id="CHEBI:74443"/>
    </reaction>
</comment>
<dbReference type="Proteomes" id="UP000219573">
    <property type="component" value="Unassembled WGS sequence"/>
</dbReference>
<feature type="binding site" evidence="14">
    <location>
        <begin position="226"/>
        <end position="227"/>
    </location>
    <ligand>
        <name>FMN</name>
        <dbReference type="ChEBI" id="CHEBI:58210"/>
    </ligand>
</feature>
<reference evidence="17" key="1">
    <citation type="submission" date="2017-09" db="EMBL/GenBank/DDBJ databases">
        <authorList>
            <person name="Varghese N."/>
            <person name="Submissions S."/>
        </authorList>
    </citation>
    <scope>NUCLEOTIDE SEQUENCE [LARGE SCALE GENOMIC DNA]</scope>
    <source>
        <strain evidence="17">MSL47</strain>
    </source>
</reference>
<evidence type="ECO:0000256" key="5">
    <source>
        <dbReference type="ARBA" id="ARBA00022643"/>
    </source>
</evidence>
<protein>
    <recommendedName>
        <fullName evidence="12">tRNA-dihydrouridine synthase</fullName>
        <ecNumber evidence="12">1.3.1.-</ecNumber>
    </recommendedName>
</protein>
<keyword evidence="14" id="KW-0547">Nucleotide-binding</keyword>
<evidence type="ECO:0000259" key="15">
    <source>
        <dbReference type="Pfam" id="PF01207"/>
    </source>
</evidence>
<evidence type="ECO:0000256" key="12">
    <source>
        <dbReference type="PIRNR" id="PIRNR006621"/>
    </source>
</evidence>
<evidence type="ECO:0000256" key="14">
    <source>
        <dbReference type="PIRSR" id="PIRSR006621-2"/>
    </source>
</evidence>
<dbReference type="PANTHER" id="PTHR45846:SF1">
    <property type="entry name" value="TRNA-DIHYDROURIDINE(47) SYNTHASE [NAD(P)(+)]-LIKE"/>
    <property type="match status" value="1"/>
</dbReference>
<accession>A0A285G065</accession>